<dbReference type="AlphaFoldDB" id="A0A4R7PBT9"/>
<sequence length="359" mass="38733">MKRRQELQIFNMSFLDCISCGFGATVLVFMLMKHSAPVPDAAASVTQAQVSGEEDKLLDDRHRLLVLRAALEDSEKAQQLASKEAERLSKKIEDARSAMLQQNPGKEDGRARVLILENDLKVLESKVKEMRAAAADAGKDAVLQTSGEARREYLSGLSVEGNRILILVDTSASMLAETIVEAIRRRNMDDATKTASTKWRRSVAAVEWIAAQMPASGQFQIYGFNDTAKPALADSAGKWLPNRGDKLAAAVKAIRMTPPGGGTSLANAFAVISSLNPAPDHVYLVTDGLPTTDRGGASGLASGKDRVRYFNSATARLPNNLPISVVLMPMEGDPKAAAAYWELARNTGGSYFNPSADWP</sequence>
<keyword evidence="2" id="KW-1133">Transmembrane helix</keyword>
<evidence type="ECO:0000313" key="4">
    <source>
        <dbReference type="Proteomes" id="UP000295341"/>
    </source>
</evidence>
<gene>
    <name evidence="3" type="ORF">DFR24_0934</name>
</gene>
<dbReference type="SUPFAM" id="SSF53300">
    <property type="entry name" value="vWA-like"/>
    <property type="match status" value="1"/>
</dbReference>
<dbReference type="RefSeq" id="WP_133880136.1">
    <property type="nucleotide sequence ID" value="NZ_MWIN01000012.1"/>
</dbReference>
<accession>A0A4R7PBT9</accession>
<dbReference type="InterPro" id="IPR036465">
    <property type="entry name" value="vWFA_dom_sf"/>
</dbReference>
<evidence type="ECO:0008006" key="5">
    <source>
        <dbReference type="Google" id="ProtNLM"/>
    </source>
</evidence>
<evidence type="ECO:0000313" key="3">
    <source>
        <dbReference type="EMBL" id="TDU31564.1"/>
    </source>
</evidence>
<dbReference type="CDD" id="cd00198">
    <property type="entry name" value="vWFA"/>
    <property type="match status" value="1"/>
</dbReference>
<dbReference type="EMBL" id="SOBT01000008">
    <property type="protein sequence ID" value="TDU31564.1"/>
    <property type="molecule type" value="Genomic_DNA"/>
</dbReference>
<name>A0A4R7PBT9_9GAMM</name>
<organism evidence="3 4">
    <name type="scientific">Panacagrimonas perspica</name>
    <dbReference type="NCBI Taxonomy" id="381431"/>
    <lineage>
        <taxon>Bacteria</taxon>
        <taxon>Pseudomonadati</taxon>
        <taxon>Pseudomonadota</taxon>
        <taxon>Gammaproteobacteria</taxon>
        <taxon>Nevskiales</taxon>
        <taxon>Nevskiaceae</taxon>
        <taxon>Panacagrimonas</taxon>
    </lineage>
</organism>
<keyword evidence="4" id="KW-1185">Reference proteome</keyword>
<dbReference type="Proteomes" id="UP000295341">
    <property type="component" value="Unassembled WGS sequence"/>
</dbReference>
<protein>
    <recommendedName>
        <fullName evidence="5">von Willebrand factor type A domain-containing protein</fullName>
    </recommendedName>
</protein>
<feature type="coiled-coil region" evidence="1">
    <location>
        <begin position="71"/>
        <end position="140"/>
    </location>
</feature>
<dbReference type="Gene3D" id="3.40.50.410">
    <property type="entry name" value="von Willebrand factor, type A domain"/>
    <property type="match status" value="1"/>
</dbReference>
<feature type="transmembrane region" description="Helical" evidence="2">
    <location>
        <begin position="12"/>
        <end position="32"/>
    </location>
</feature>
<keyword evidence="1" id="KW-0175">Coiled coil</keyword>
<evidence type="ECO:0000256" key="2">
    <source>
        <dbReference type="SAM" id="Phobius"/>
    </source>
</evidence>
<reference evidence="3 4" key="1">
    <citation type="submission" date="2019-03" db="EMBL/GenBank/DDBJ databases">
        <title>Genomic Encyclopedia of Type Strains, Phase IV (KMG-IV): sequencing the most valuable type-strain genomes for metagenomic binning, comparative biology and taxonomic classification.</title>
        <authorList>
            <person name="Goeker M."/>
        </authorList>
    </citation>
    <scope>NUCLEOTIDE SEQUENCE [LARGE SCALE GENOMIC DNA]</scope>
    <source>
        <strain evidence="3 4">DSM 26377</strain>
    </source>
</reference>
<evidence type="ECO:0000256" key="1">
    <source>
        <dbReference type="SAM" id="Coils"/>
    </source>
</evidence>
<proteinExistence type="predicted"/>
<comment type="caution">
    <text evidence="3">The sequence shown here is derived from an EMBL/GenBank/DDBJ whole genome shotgun (WGS) entry which is preliminary data.</text>
</comment>
<keyword evidence="2" id="KW-0472">Membrane</keyword>
<keyword evidence="2" id="KW-0812">Transmembrane</keyword>
<dbReference type="OrthoDB" id="185358at2"/>